<keyword evidence="1" id="KW-1133">Transmembrane helix</keyword>
<protein>
    <submittedName>
        <fullName evidence="3">Putative NAD(P)/FAD-binding protein YdhS</fullName>
    </submittedName>
</protein>
<dbReference type="AlphaFoldDB" id="A0A2T0Q4K3"/>
<dbReference type="Gene3D" id="3.50.50.60">
    <property type="entry name" value="FAD/NAD(P)-binding domain"/>
    <property type="match status" value="1"/>
</dbReference>
<keyword evidence="1" id="KW-0812">Transmembrane</keyword>
<gene>
    <name evidence="3" type="ORF">CLV72_104268</name>
</gene>
<dbReference type="RefSeq" id="WP_106246061.1">
    <property type="nucleotide sequence ID" value="NZ_PVZC01000004.1"/>
</dbReference>
<dbReference type="Proteomes" id="UP000237846">
    <property type="component" value="Unassembled WGS sequence"/>
</dbReference>
<comment type="caution">
    <text evidence="3">The sequence shown here is derived from an EMBL/GenBank/DDBJ whole genome shotgun (WGS) entry which is preliminary data.</text>
</comment>
<evidence type="ECO:0000313" key="3">
    <source>
        <dbReference type="EMBL" id="PRX98689.1"/>
    </source>
</evidence>
<feature type="domain" description="FAD-dependent urate hydroxylase HpyO/Asp monooxygenase CreE-like FAD/NAD(P)-binding" evidence="2">
    <location>
        <begin position="17"/>
        <end position="167"/>
    </location>
</feature>
<evidence type="ECO:0000313" key="4">
    <source>
        <dbReference type="Proteomes" id="UP000237846"/>
    </source>
</evidence>
<dbReference type="InterPro" id="IPR036188">
    <property type="entry name" value="FAD/NAD-bd_sf"/>
</dbReference>
<dbReference type="EMBL" id="PVZC01000004">
    <property type="protein sequence ID" value="PRX98689.1"/>
    <property type="molecule type" value="Genomic_DNA"/>
</dbReference>
<dbReference type="InterPro" id="IPR038732">
    <property type="entry name" value="HpyO/CreE_NAD-binding"/>
</dbReference>
<evidence type="ECO:0000256" key="1">
    <source>
        <dbReference type="SAM" id="Phobius"/>
    </source>
</evidence>
<sequence length="473" mass="50357">MREASSTPAERGPVLAFAGGGAAAALTAAYVLRAFAAARARGTVVLVDRLGRHARGTAYATTDPGHLLNAPACAMTAYGGDQEHLVEWARDQGLVCDHRSFLSRSLYGDYLHDVLADAERLAERVRVERRTARVLAVRPGGVPGRRWTLELSGGGAVHADQVVLAPGLPAAADPRVPGLAGLRRGGPYLPDPWAPGVLAAAGDGRPVLALGTGLTMVDVALSATAADPRTVVYAVSRRGLLPQRHAFPLTGYHPRVALPDGPLRVADLMRALRTAVAADPLHWRYTVDSLRPELQRLWARLGPAEQRRFLDRVARYWEVHRHRMAPTVAERLDRLRLSGRLRVMAGRVASVRATPSGLRASVEPAGGGRTEIDAGWLVNCTGPSAAAAGDPLLRRLLADGLAGADRHGLGLDTSDDGELMGPDGRCREGLFTLGATRRGQLYETTAIREIRAQAEVVARRTAEALLAAPAAWG</sequence>
<name>A0A2T0Q4K3_9ACTN</name>
<proteinExistence type="predicted"/>
<dbReference type="Pfam" id="PF13454">
    <property type="entry name" value="NAD_binding_9"/>
    <property type="match status" value="1"/>
</dbReference>
<accession>A0A2T0Q4K3</accession>
<dbReference type="OrthoDB" id="101972at2"/>
<keyword evidence="4" id="KW-1185">Reference proteome</keyword>
<dbReference type="SUPFAM" id="SSF51905">
    <property type="entry name" value="FAD/NAD(P)-binding domain"/>
    <property type="match status" value="1"/>
</dbReference>
<keyword evidence="1" id="KW-0472">Membrane</keyword>
<evidence type="ECO:0000259" key="2">
    <source>
        <dbReference type="Pfam" id="PF13454"/>
    </source>
</evidence>
<feature type="transmembrane region" description="Helical" evidence="1">
    <location>
        <begin position="12"/>
        <end position="32"/>
    </location>
</feature>
<dbReference type="InterPro" id="IPR052189">
    <property type="entry name" value="L-asp_N-monooxygenase_NS-form"/>
</dbReference>
<reference evidence="3 4" key="1">
    <citation type="submission" date="2018-03" db="EMBL/GenBank/DDBJ databases">
        <title>Genomic Encyclopedia of Archaeal and Bacterial Type Strains, Phase II (KMG-II): from individual species to whole genera.</title>
        <authorList>
            <person name="Goeker M."/>
        </authorList>
    </citation>
    <scope>NUCLEOTIDE SEQUENCE [LARGE SCALE GENOMIC DNA]</scope>
    <source>
        <strain evidence="3 4">DSM 45601</strain>
    </source>
</reference>
<dbReference type="PANTHER" id="PTHR40254">
    <property type="entry name" value="BLR0577 PROTEIN"/>
    <property type="match status" value="1"/>
</dbReference>
<dbReference type="PANTHER" id="PTHR40254:SF1">
    <property type="entry name" value="BLR0577 PROTEIN"/>
    <property type="match status" value="1"/>
</dbReference>
<organism evidence="3 4">
    <name type="scientific">Allonocardiopsis opalescens</name>
    <dbReference type="NCBI Taxonomy" id="1144618"/>
    <lineage>
        <taxon>Bacteria</taxon>
        <taxon>Bacillati</taxon>
        <taxon>Actinomycetota</taxon>
        <taxon>Actinomycetes</taxon>
        <taxon>Streptosporangiales</taxon>
        <taxon>Allonocardiopsis</taxon>
    </lineage>
</organism>